<keyword evidence="2 5" id="KW-0547">Nucleotide-binding</keyword>
<feature type="binding site" evidence="5">
    <location>
        <position position="253"/>
    </location>
    <ligand>
        <name>GTP</name>
        <dbReference type="ChEBI" id="CHEBI:37565"/>
    </ligand>
</feature>
<gene>
    <name evidence="6" type="ORF">EW026_g1508</name>
</gene>
<dbReference type="AlphaFoldDB" id="A0A4S4KRP6"/>
<organism evidence="6 7">
    <name type="scientific">Hermanssonia centrifuga</name>
    <dbReference type="NCBI Taxonomy" id="98765"/>
    <lineage>
        <taxon>Eukaryota</taxon>
        <taxon>Fungi</taxon>
        <taxon>Dikarya</taxon>
        <taxon>Basidiomycota</taxon>
        <taxon>Agaricomycotina</taxon>
        <taxon>Agaricomycetes</taxon>
        <taxon>Polyporales</taxon>
        <taxon>Meruliaceae</taxon>
        <taxon>Hermanssonia</taxon>
    </lineage>
</organism>
<dbReference type="Proteomes" id="UP000309038">
    <property type="component" value="Unassembled WGS sequence"/>
</dbReference>
<keyword evidence="1" id="KW-0479">Metal-binding</keyword>
<dbReference type="PANTHER" id="PTHR10218:SF360">
    <property type="entry name" value="GUANINE NUCLEOTIDE-BINDING PROTEIN SUBUNIT ALPHA HOMOLOG"/>
    <property type="match status" value="1"/>
</dbReference>
<dbReference type="PANTHER" id="PTHR10218">
    <property type="entry name" value="GTP-BINDING PROTEIN ALPHA SUBUNIT"/>
    <property type="match status" value="1"/>
</dbReference>
<evidence type="ECO:0000256" key="2">
    <source>
        <dbReference type="ARBA" id="ARBA00022741"/>
    </source>
</evidence>
<reference evidence="6 7" key="1">
    <citation type="submission" date="2019-02" db="EMBL/GenBank/DDBJ databases">
        <title>Genome sequencing of the rare red list fungi Phlebia centrifuga.</title>
        <authorList>
            <person name="Buettner E."/>
            <person name="Kellner H."/>
        </authorList>
    </citation>
    <scope>NUCLEOTIDE SEQUENCE [LARGE SCALE GENOMIC DNA]</scope>
    <source>
        <strain evidence="6 7">DSM 108282</strain>
    </source>
</reference>
<dbReference type="GO" id="GO:0005525">
    <property type="term" value="F:GTP binding"/>
    <property type="evidence" value="ECO:0007669"/>
    <property type="project" value="UniProtKB-KW"/>
</dbReference>
<dbReference type="SMART" id="SM00275">
    <property type="entry name" value="G_alpha"/>
    <property type="match status" value="1"/>
</dbReference>
<dbReference type="InterPro" id="IPR001019">
    <property type="entry name" value="Gprotein_alpha_su"/>
</dbReference>
<dbReference type="Pfam" id="PF00503">
    <property type="entry name" value="G-alpha"/>
    <property type="match status" value="2"/>
</dbReference>
<evidence type="ECO:0000313" key="6">
    <source>
        <dbReference type="EMBL" id="THH01144.1"/>
    </source>
</evidence>
<dbReference type="Gene3D" id="3.40.50.300">
    <property type="entry name" value="P-loop containing nucleotide triphosphate hydrolases"/>
    <property type="match status" value="2"/>
</dbReference>
<feature type="binding site" evidence="5">
    <location>
        <begin position="192"/>
        <end position="195"/>
    </location>
    <ligand>
        <name>GTP</name>
        <dbReference type="ChEBI" id="CHEBI:37565"/>
    </ligand>
</feature>
<dbReference type="GO" id="GO:0007188">
    <property type="term" value="P:adenylate cyclase-modulating G protein-coupled receptor signaling pathway"/>
    <property type="evidence" value="ECO:0007669"/>
    <property type="project" value="TreeGrafter"/>
</dbReference>
<sequence length="281" mass="31594">MPETGVNQWPPPSPILAEGELQSALRTQEEKEAKRINDEIDRQIELERQELKKRKPQAKILLLGQSEAGKSTLLKNFQLHFAPKAFEADGEAWRAVIHLNLVRAVNFILEALATSPPPPPPSVTTESDGVSAAWAPYFDDVNAMIFLCPMANFDRVLAEDPTVNSLLDSFQIWKTICESKLLADATFILFLNKMDLLKVKLNAGIVFSEYVSLYKDQPNDADYIAQYFKRKFSAVHKHSSPKARALHIHTSCAIDTATMSTILTRVKDVILWSILKDMTMV</sequence>
<keyword evidence="4" id="KW-0807">Transducer</keyword>
<dbReference type="InterPro" id="IPR027417">
    <property type="entry name" value="P-loop_NTPase"/>
</dbReference>
<keyword evidence="3 5" id="KW-0342">GTP-binding</keyword>
<dbReference type="GO" id="GO:0046872">
    <property type="term" value="F:metal ion binding"/>
    <property type="evidence" value="ECO:0007669"/>
    <property type="project" value="UniProtKB-KW"/>
</dbReference>
<evidence type="ECO:0000256" key="1">
    <source>
        <dbReference type="ARBA" id="ARBA00022723"/>
    </source>
</evidence>
<dbReference type="FunFam" id="3.40.50.300:FF:000692">
    <property type="entry name" value="Guanine nucleotide-binding protein subunit alpha"/>
    <property type="match status" value="1"/>
</dbReference>
<dbReference type="EMBL" id="SGPJ01000031">
    <property type="protein sequence ID" value="THH01144.1"/>
    <property type="molecule type" value="Genomic_DNA"/>
</dbReference>
<dbReference type="PROSITE" id="PS51882">
    <property type="entry name" value="G_ALPHA"/>
    <property type="match status" value="1"/>
</dbReference>
<dbReference type="GO" id="GO:0003924">
    <property type="term" value="F:GTPase activity"/>
    <property type="evidence" value="ECO:0007669"/>
    <property type="project" value="InterPro"/>
</dbReference>
<proteinExistence type="predicted"/>
<keyword evidence="7" id="KW-1185">Reference proteome</keyword>
<dbReference type="GO" id="GO:0001664">
    <property type="term" value="F:G protein-coupled receptor binding"/>
    <property type="evidence" value="ECO:0007669"/>
    <property type="project" value="TreeGrafter"/>
</dbReference>
<protein>
    <submittedName>
        <fullName evidence="6">Uncharacterized protein</fullName>
    </submittedName>
</protein>
<dbReference type="GO" id="GO:0031683">
    <property type="term" value="F:G-protein beta/gamma-subunit complex binding"/>
    <property type="evidence" value="ECO:0007669"/>
    <property type="project" value="InterPro"/>
</dbReference>
<accession>A0A4S4KRP6</accession>
<dbReference type="GO" id="GO:0005737">
    <property type="term" value="C:cytoplasm"/>
    <property type="evidence" value="ECO:0007669"/>
    <property type="project" value="TreeGrafter"/>
</dbReference>
<dbReference type="GO" id="GO:0005834">
    <property type="term" value="C:heterotrimeric G-protein complex"/>
    <property type="evidence" value="ECO:0007669"/>
    <property type="project" value="TreeGrafter"/>
</dbReference>
<name>A0A4S4KRP6_9APHY</name>
<evidence type="ECO:0000313" key="7">
    <source>
        <dbReference type="Proteomes" id="UP000309038"/>
    </source>
</evidence>
<evidence type="ECO:0000256" key="4">
    <source>
        <dbReference type="ARBA" id="ARBA00023224"/>
    </source>
</evidence>
<comment type="caution">
    <text evidence="6">The sequence shown here is derived from an EMBL/GenBank/DDBJ whole genome shotgun (WGS) entry which is preliminary data.</text>
</comment>
<evidence type="ECO:0000256" key="5">
    <source>
        <dbReference type="PIRSR" id="PIRSR601019-1"/>
    </source>
</evidence>
<evidence type="ECO:0000256" key="3">
    <source>
        <dbReference type="ARBA" id="ARBA00023134"/>
    </source>
</evidence>
<dbReference type="SUPFAM" id="SSF52540">
    <property type="entry name" value="P-loop containing nucleoside triphosphate hydrolases"/>
    <property type="match status" value="1"/>
</dbReference>